<dbReference type="PANTHER" id="PTHR30346">
    <property type="entry name" value="TRANSCRIPTIONAL DUAL REGULATOR HCAR-RELATED"/>
    <property type="match status" value="1"/>
</dbReference>
<evidence type="ECO:0000256" key="1">
    <source>
        <dbReference type="ARBA" id="ARBA00009437"/>
    </source>
</evidence>
<dbReference type="Gene3D" id="1.10.10.10">
    <property type="entry name" value="Winged helix-like DNA-binding domain superfamily/Winged helix DNA-binding domain"/>
    <property type="match status" value="1"/>
</dbReference>
<keyword evidence="2" id="KW-0805">Transcription regulation</keyword>
<organism evidence="6 7">
    <name type="scientific">Methylocapsa polymorpha</name>
    <dbReference type="NCBI Taxonomy" id="3080828"/>
    <lineage>
        <taxon>Bacteria</taxon>
        <taxon>Pseudomonadati</taxon>
        <taxon>Pseudomonadota</taxon>
        <taxon>Alphaproteobacteria</taxon>
        <taxon>Hyphomicrobiales</taxon>
        <taxon>Beijerinckiaceae</taxon>
        <taxon>Methylocapsa</taxon>
    </lineage>
</organism>
<dbReference type="Gene3D" id="3.40.190.10">
    <property type="entry name" value="Periplasmic binding protein-like II"/>
    <property type="match status" value="2"/>
</dbReference>
<evidence type="ECO:0000313" key="6">
    <source>
        <dbReference type="EMBL" id="WOJ88717.1"/>
    </source>
</evidence>
<dbReference type="RefSeq" id="WP_407338155.1">
    <property type="nucleotide sequence ID" value="NZ_CP136862.1"/>
</dbReference>
<protein>
    <submittedName>
        <fullName evidence="6">LysR family transcriptional regulator</fullName>
    </submittedName>
</protein>
<dbReference type="PANTHER" id="PTHR30346:SF28">
    <property type="entry name" value="HTH-TYPE TRANSCRIPTIONAL REGULATOR CYNR"/>
    <property type="match status" value="1"/>
</dbReference>
<dbReference type="CDD" id="cd05466">
    <property type="entry name" value="PBP2_LTTR_substrate"/>
    <property type="match status" value="1"/>
</dbReference>
<name>A0ABZ0HN37_9HYPH</name>
<dbReference type="EMBL" id="CP136862">
    <property type="protein sequence ID" value="WOJ88717.1"/>
    <property type="molecule type" value="Genomic_DNA"/>
</dbReference>
<keyword evidence="3" id="KW-0238">DNA-binding</keyword>
<comment type="similarity">
    <text evidence="1">Belongs to the LysR transcriptional regulatory family.</text>
</comment>
<accession>A0ABZ0HN37</accession>
<proteinExistence type="inferred from homology"/>
<dbReference type="PRINTS" id="PR00039">
    <property type="entry name" value="HTHLYSR"/>
</dbReference>
<dbReference type="Proteomes" id="UP001626536">
    <property type="component" value="Chromosome"/>
</dbReference>
<dbReference type="Pfam" id="PF00126">
    <property type="entry name" value="HTH_1"/>
    <property type="match status" value="1"/>
</dbReference>
<dbReference type="InterPro" id="IPR005119">
    <property type="entry name" value="LysR_subst-bd"/>
</dbReference>
<evidence type="ECO:0000259" key="5">
    <source>
        <dbReference type="PROSITE" id="PS50931"/>
    </source>
</evidence>
<feature type="domain" description="HTH lysR-type" evidence="5">
    <location>
        <begin position="1"/>
        <end position="58"/>
    </location>
</feature>
<keyword evidence="4" id="KW-0804">Transcription</keyword>
<gene>
    <name evidence="6" type="ORF">RZS28_12945</name>
</gene>
<evidence type="ECO:0000256" key="2">
    <source>
        <dbReference type="ARBA" id="ARBA00023015"/>
    </source>
</evidence>
<dbReference type="InterPro" id="IPR036390">
    <property type="entry name" value="WH_DNA-bd_sf"/>
</dbReference>
<dbReference type="InterPro" id="IPR036388">
    <property type="entry name" value="WH-like_DNA-bd_sf"/>
</dbReference>
<evidence type="ECO:0000313" key="7">
    <source>
        <dbReference type="Proteomes" id="UP001626536"/>
    </source>
</evidence>
<dbReference type="PROSITE" id="PS50931">
    <property type="entry name" value="HTH_LYSR"/>
    <property type="match status" value="1"/>
</dbReference>
<dbReference type="SUPFAM" id="SSF46785">
    <property type="entry name" value="Winged helix' DNA-binding domain"/>
    <property type="match status" value="1"/>
</dbReference>
<evidence type="ECO:0000256" key="4">
    <source>
        <dbReference type="ARBA" id="ARBA00023163"/>
    </source>
</evidence>
<dbReference type="Pfam" id="PF03466">
    <property type="entry name" value="LysR_substrate"/>
    <property type="match status" value="1"/>
</dbReference>
<keyword evidence="7" id="KW-1185">Reference proteome</keyword>
<sequence>MELYQIRHFISVVETGSFTKAAQREAVSQPAISASIAKLEAELEIKLLERRRSSVVATPAGMRLLEAGKTMLYVGNTVKAELKAFTTPKLLRIGILQSLSSQQVSKLLCSFRRDKPLVAIELSDGTCEQLVTLLDQGKLDTILTIFERDSSKFGSRILFDEPYVLAVPKNHRFAGRQAVTLADLHNEPFIVRTGCDKFQDASDALDSRGIKIKVVYRTDQDDRAFALVAAGIGVAFTPAHFVVPEVKQVPVSDLGVGRTIGLMWRRETEDEHLDEFIRFAESHSWTPNQGPSSALVQLAAARAAAGRLS</sequence>
<dbReference type="InterPro" id="IPR000847">
    <property type="entry name" value="LysR_HTH_N"/>
</dbReference>
<evidence type="ECO:0000256" key="3">
    <source>
        <dbReference type="ARBA" id="ARBA00023125"/>
    </source>
</evidence>
<reference evidence="6 7" key="1">
    <citation type="submission" date="2023-10" db="EMBL/GenBank/DDBJ databases">
        <title>Novel methanotroph of the genus Methylocapsa from a subarctic wetland.</title>
        <authorList>
            <person name="Belova S.E."/>
            <person name="Oshkin I.Y."/>
            <person name="Miroshnikov K."/>
            <person name="Dedysh S.N."/>
        </authorList>
    </citation>
    <scope>NUCLEOTIDE SEQUENCE [LARGE SCALE GENOMIC DNA]</scope>
    <source>
        <strain evidence="6 7">RX1</strain>
    </source>
</reference>
<dbReference type="SUPFAM" id="SSF53850">
    <property type="entry name" value="Periplasmic binding protein-like II"/>
    <property type="match status" value="1"/>
</dbReference>